<organism evidence="7 8">
    <name type="scientific">Phytomonospora endophytica</name>
    <dbReference type="NCBI Taxonomy" id="714109"/>
    <lineage>
        <taxon>Bacteria</taxon>
        <taxon>Bacillati</taxon>
        <taxon>Actinomycetota</taxon>
        <taxon>Actinomycetes</taxon>
        <taxon>Micromonosporales</taxon>
        <taxon>Micromonosporaceae</taxon>
        <taxon>Phytomonospora</taxon>
    </lineage>
</organism>
<dbReference type="InterPro" id="IPR004839">
    <property type="entry name" value="Aminotransferase_I/II_large"/>
</dbReference>
<keyword evidence="8" id="KW-1185">Reference proteome</keyword>
<dbReference type="SUPFAM" id="SSF46785">
    <property type="entry name" value="Winged helix' DNA-binding domain"/>
    <property type="match status" value="1"/>
</dbReference>
<evidence type="ECO:0000256" key="3">
    <source>
        <dbReference type="ARBA" id="ARBA00023015"/>
    </source>
</evidence>
<keyword evidence="4 7" id="KW-0238">DNA-binding</keyword>
<dbReference type="InterPro" id="IPR015424">
    <property type="entry name" value="PyrdxlP-dep_Trfase"/>
</dbReference>
<evidence type="ECO:0000313" key="7">
    <source>
        <dbReference type="EMBL" id="MBB6033218.1"/>
    </source>
</evidence>
<reference evidence="7 8" key="1">
    <citation type="submission" date="2020-08" db="EMBL/GenBank/DDBJ databases">
        <title>Genomic Encyclopedia of Type Strains, Phase IV (KMG-IV): sequencing the most valuable type-strain genomes for metagenomic binning, comparative biology and taxonomic classification.</title>
        <authorList>
            <person name="Goeker M."/>
        </authorList>
    </citation>
    <scope>NUCLEOTIDE SEQUENCE [LARGE SCALE GENOMIC DNA]</scope>
    <source>
        <strain evidence="7 8">YIM 65646</strain>
    </source>
</reference>
<dbReference type="InterPro" id="IPR036390">
    <property type="entry name" value="WH_DNA-bd_sf"/>
</dbReference>
<dbReference type="Gene3D" id="3.40.640.10">
    <property type="entry name" value="Type I PLP-dependent aspartate aminotransferase-like (Major domain)"/>
    <property type="match status" value="1"/>
</dbReference>
<dbReference type="SUPFAM" id="SSF53383">
    <property type="entry name" value="PLP-dependent transferases"/>
    <property type="match status" value="1"/>
</dbReference>
<comment type="caution">
    <text evidence="7">The sequence shown here is derived from an EMBL/GenBank/DDBJ whole genome shotgun (WGS) entry which is preliminary data.</text>
</comment>
<dbReference type="RefSeq" id="WP_203685956.1">
    <property type="nucleotide sequence ID" value="NZ_BONT01000023.1"/>
</dbReference>
<accession>A0A841FH98</accession>
<dbReference type="GO" id="GO:0030170">
    <property type="term" value="F:pyridoxal phosphate binding"/>
    <property type="evidence" value="ECO:0007669"/>
    <property type="project" value="InterPro"/>
</dbReference>
<evidence type="ECO:0000256" key="1">
    <source>
        <dbReference type="ARBA" id="ARBA00005384"/>
    </source>
</evidence>
<keyword evidence="2" id="KW-0663">Pyridoxal phosphate</keyword>
<dbReference type="InterPro" id="IPR000524">
    <property type="entry name" value="Tscrpt_reg_HTH_GntR"/>
</dbReference>
<protein>
    <submittedName>
        <fullName evidence="7">DNA-binding transcriptional MocR family regulator</fullName>
    </submittedName>
</protein>
<evidence type="ECO:0000256" key="5">
    <source>
        <dbReference type="ARBA" id="ARBA00023163"/>
    </source>
</evidence>
<dbReference type="PANTHER" id="PTHR46577">
    <property type="entry name" value="HTH-TYPE TRANSCRIPTIONAL REGULATORY PROTEIN GABR"/>
    <property type="match status" value="1"/>
</dbReference>
<dbReference type="GO" id="GO:0003677">
    <property type="term" value="F:DNA binding"/>
    <property type="evidence" value="ECO:0007669"/>
    <property type="project" value="UniProtKB-KW"/>
</dbReference>
<dbReference type="Proteomes" id="UP000548476">
    <property type="component" value="Unassembled WGS sequence"/>
</dbReference>
<dbReference type="AlphaFoldDB" id="A0A841FH98"/>
<comment type="similarity">
    <text evidence="1">In the C-terminal section; belongs to the class-I pyridoxal-phosphate-dependent aminotransferase family.</text>
</comment>
<dbReference type="InterPro" id="IPR015422">
    <property type="entry name" value="PyrdxlP-dep_Trfase_small"/>
</dbReference>
<dbReference type="Gene3D" id="3.90.1150.10">
    <property type="entry name" value="Aspartate Aminotransferase, domain 1"/>
    <property type="match status" value="1"/>
</dbReference>
<dbReference type="PANTHER" id="PTHR46577:SF1">
    <property type="entry name" value="HTH-TYPE TRANSCRIPTIONAL REGULATORY PROTEIN GABR"/>
    <property type="match status" value="1"/>
</dbReference>
<dbReference type="Gene3D" id="1.10.10.10">
    <property type="entry name" value="Winged helix-like DNA-binding domain superfamily/Winged helix DNA-binding domain"/>
    <property type="match status" value="1"/>
</dbReference>
<proteinExistence type="inferred from homology"/>
<dbReference type="PROSITE" id="PS50949">
    <property type="entry name" value="HTH_GNTR"/>
    <property type="match status" value="1"/>
</dbReference>
<dbReference type="CDD" id="cd07377">
    <property type="entry name" value="WHTH_GntR"/>
    <property type="match status" value="1"/>
</dbReference>
<dbReference type="InterPro" id="IPR036388">
    <property type="entry name" value="WH-like_DNA-bd_sf"/>
</dbReference>
<keyword evidence="5" id="KW-0804">Transcription</keyword>
<dbReference type="Pfam" id="PF00155">
    <property type="entry name" value="Aminotran_1_2"/>
    <property type="match status" value="1"/>
</dbReference>
<evidence type="ECO:0000313" key="8">
    <source>
        <dbReference type="Proteomes" id="UP000548476"/>
    </source>
</evidence>
<dbReference type="GO" id="GO:0003700">
    <property type="term" value="F:DNA-binding transcription factor activity"/>
    <property type="evidence" value="ECO:0007669"/>
    <property type="project" value="InterPro"/>
</dbReference>
<gene>
    <name evidence="7" type="ORF">HNR73_001065</name>
</gene>
<feature type="domain" description="HTH gntR-type" evidence="6">
    <location>
        <begin position="18"/>
        <end position="86"/>
    </location>
</feature>
<name>A0A841FH98_9ACTN</name>
<evidence type="ECO:0000259" key="6">
    <source>
        <dbReference type="PROSITE" id="PS50949"/>
    </source>
</evidence>
<keyword evidence="3" id="KW-0805">Transcription regulation</keyword>
<dbReference type="CDD" id="cd00609">
    <property type="entry name" value="AAT_like"/>
    <property type="match status" value="1"/>
</dbReference>
<dbReference type="SMART" id="SM00345">
    <property type="entry name" value="HTH_GNTR"/>
    <property type="match status" value="1"/>
</dbReference>
<sequence>MDRSEVQELLGDWSAGNGPLYQQLTDRLRRAITNGDLVVGERLPSERALAEALAVSRATVVTAYEALRAERLVVSRQGSGTVVARSNLTDVARRAQDGRVQGGQAGIIFQRLLDGPGRVISLSCASEPGSPWIRDALEDLLREDLPTLLADNGYHPRGWEPLRMAVAAQYREQGLPTTPDQILITTGAHQAIGLVAQLYARKGTRVVAESPGWPGCLDVFRDRGAQVLGVSLDDEGICVVGTERAFTEHQPALLYVMPTYHNPTGLVMSSTRRRRLADLAARFDVPICEDNAFDGYASAKPPPPIASFAPKGAEVLTIGSLGKLVWGGLRIGWVRGPAGIIDRLARRKVLADLGGPLLEQALAARLMPSLSAIRAERSAELVERLEVLEQLLRDQLPEWSWRRPDGGGSLWVRLPGVDARVFAQVALRHGVEVVPGTAMCADSTRFADHIRLPFTFSKSELDSLVSRLAAAWTELRRHGPAEVVPERVIV</sequence>
<evidence type="ECO:0000256" key="4">
    <source>
        <dbReference type="ARBA" id="ARBA00023125"/>
    </source>
</evidence>
<dbReference type="PRINTS" id="PR00035">
    <property type="entry name" value="HTHGNTR"/>
</dbReference>
<dbReference type="InterPro" id="IPR051446">
    <property type="entry name" value="HTH_trans_reg/aminotransferase"/>
</dbReference>
<dbReference type="EMBL" id="JACHGT010000002">
    <property type="protein sequence ID" value="MBB6033218.1"/>
    <property type="molecule type" value="Genomic_DNA"/>
</dbReference>
<evidence type="ECO:0000256" key="2">
    <source>
        <dbReference type="ARBA" id="ARBA00022898"/>
    </source>
</evidence>
<dbReference type="InterPro" id="IPR015421">
    <property type="entry name" value="PyrdxlP-dep_Trfase_major"/>
</dbReference>
<dbReference type="Pfam" id="PF00392">
    <property type="entry name" value="GntR"/>
    <property type="match status" value="1"/>
</dbReference>